<gene>
    <name evidence="3" type="ORF">DFQ01_14516</name>
</gene>
<dbReference type="Pfam" id="PF00797">
    <property type="entry name" value="Acetyltransf_2"/>
    <property type="match status" value="1"/>
</dbReference>
<evidence type="ECO:0000256" key="2">
    <source>
        <dbReference type="RuleBase" id="RU003452"/>
    </source>
</evidence>
<protein>
    <submittedName>
        <fullName evidence="3">N-hydroxyarylamine O-acetyltransferase</fullName>
    </submittedName>
</protein>
<dbReference type="SUPFAM" id="SSF54001">
    <property type="entry name" value="Cysteine proteinases"/>
    <property type="match status" value="1"/>
</dbReference>
<keyword evidence="3" id="KW-0808">Transferase</keyword>
<organism evidence="3 4">
    <name type="scientific">Paenibacillus cellulosilyticus</name>
    <dbReference type="NCBI Taxonomy" id="375489"/>
    <lineage>
        <taxon>Bacteria</taxon>
        <taxon>Bacillati</taxon>
        <taxon>Bacillota</taxon>
        <taxon>Bacilli</taxon>
        <taxon>Bacillales</taxon>
        <taxon>Paenibacillaceae</taxon>
        <taxon>Paenibacillus</taxon>
    </lineage>
</organism>
<evidence type="ECO:0000313" key="3">
    <source>
        <dbReference type="EMBL" id="PWV89419.1"/>
    </source>
</evidence>
<name>A0A2V2YC66_9BACL</name>
<dbReference type="InterPro" id="IPR053710">
    <property type="entry name" value="Arylamine_NAT_domain_sf"/>
</dbReference>
<dbReference type="PANTHER" id="PTHR11786:SF0">
    <property type="entry name" value="ARYLAMINE N-ACETYLTRANSFERASE 4-RELATED"/>
    <property type="match status" value="1"/>
</dbReference>
<dbReference type="InterPro" id="IPR001447">
    <property type="entry name" value="Arylamine_N-AcTrfase"/>
</dbReference>
<dbReference type="RefSeq" id="WP_110047492.1">
    <property type="nucleotide sequence ID" value="NZ_CP054613.1"/>
</dbReference>
<keyword evidence="4" id="KW-1185">Reference proteome</keyword>
<comment type="similarity">
    <text evidence="1 2">Belongs to the arylamine N-acetyltransferase family.</text>
</comment>
<sequence length="261" mass="30391">MNKVIRPILRQRLGLPDNEIITFENLEDILIKMAKEIPFENLSIIENRNAAITMDNLYNKMILRNEGGLCYELNTVLYYFLSENGFHTTMTRGITYDHNENRWSASGRTHIFNLIEHNGQSYIVDSGFGGNLPLKPVPLNGEVIVSDNGEFRVERVSSEHGDCLFYMKLKHKHADWKIGYAFDSTKEIKDLSELDDVQSIIVHHPQSRFNKKPLLTKRTDRGTITLTDCSFTQWIDGIEHKQEINDERFRDLLKTHFDWNC</sequence>
<accession>A0A2V2YC66</accession>
<dbReference type="PRINTS" id="PR01543">
    <property type="entry name" value="ANATRNSFRASE"/>
</dbReference>
<dbReference type="InterPro" id="IPR038765">
    <property type="entry name" value="Papain-like_cys_pep_sf"/>
</dbReference>
<dbReference type="GO" id="GO:0016407">
    <property type="term" value="F:acetyltransferase activity"/>
    <property type="evidence" value="ECO:0007669"/>
    <property type="project" value="InterPro"/>
</dbReference>
<dbReference type="Gene3D" id="3.30.2140.20">
    <property type="match status" value="1"/>
</dbReference>
<dbReference type="Proteomes" id="UP000246635">
    <property type="component" value="Unassembled WGS sequence"/>
</dbReference>
<dbReference type="EMBL" id="QGTQ01000045">
    <property type="protein sequence ID" value="PWV89419.1"/>
    <property type="molecule type" value="Genomic_DNA"/>
</dbReference>
<dbReference type="OrthoDB" id="7181050at2"/>
<dbReference type="PANTHER" id="PTHR11786">
    <property type="entry name" value="N-HYDROXYARYLAMINE O-ACETYLTRANSFERASE"/>
    <property type="match status" value="1"/>
</dbReference>
<evidence type="ECO:0000256" key="1">
    <source>
        <dbReference type="ARBA" id="ARBA00006547"/>
    </source>
</evidence>
<evidence type="ECO:0000313" key="4">
    <source>
        <dbReference type="Proteomes" id="UP000246635"/>
    </source>
</evidence>
<proteinExistence type="inferred from homology"/>
<dbReference type="AlphaFoldDB" id="A0A2V2YC66"/>
<reference evidence="3 4" key="1">
    <citation type="submission" date="2018-05" db="EMBL/GenBank/DDBJ databases">
        <title>Genomic Encyclopedia of Type Strains, Phase III (KMG-III): the genomes of soil and plant-associated and newly described type strains.</title>
        <authorList>
            <person name="Whitman W."/>
        </authorList>
    </citation>
    <scope>NUCLEOTIDE SEQUENCE [LARGE SCALE GENOMIC DNA]</scope>
    <source>
        <strain evidence="3 4">CECT 5696</strain>
    </source>
</reference>
<comment type="caution">
    <text evidence="3">The sequence shown here is derived from an EMBL/GenBank/DDBJ whole genome shotgun (WGS) entry which is preliminary data.</text>
</comment>